<dbReference type="PIRSF" id="PIRSF036417">
    <property type="entry name" value="3-ktacl-CoA_syn"/>
    <property type="match status" value="1"/>
</dbReference>
<evidence type="ECO:0000256" key="4">
    <source>
        <dbReference type="ARBA" id="ARBA00023315"/>
    </source>
</evidence>
<evidence type="ECO:0000256" key="3">
    <source>
        <dbReference type="ARBA" id="ARBA00022679"/>
    </source>
</evidence>
<keyword evidence="7" id="KW-0812">Transmembrane</keyword>
<dbReference type="PANTHER" id="PTHR31561">
    <property type="entry name" value="3-KETOACYL-COA SYNTHASE"/>
    <property type="match status" value="1"/>
</dbReference>
<dbReference type="CDD" id="cd00831">
    <property type="entry name" value="CHS_like"/>
    <property type="match status" value="1"/>
</dbReference>
<accession>A0A5B7CFV1</accession>
<protein>
    <recommendedName>
        <fullName evidence="6">3-ketoacyl-CoA synthase</fullName>
        <ecNumber evidence="6">2.3.1.-</ecNumber>
    </recommendedName>
</protein>
<evidence type="ECO:0000259" key="9">
    <source>
        <dbReference type="Pfam" id="PF08541"/>
    </source>
</evidence>
<evidence type="ECO:0000256" key="6">
    <source>
        <dbReference type="PIRNR" id="PIRNR036417"/>
    </source>
</evidence>
<keyword evidence="4 6" id="KW-0012">Acyltransferase</keyword>
<dbReference type="GO" id="GO:0006633">
    <property type="term" value="P:fatty acid biosynthetic process"/>
    <property type="evidence" value="ECO:0007669"/>
    <property type="project" value="UniProtKB-UniPathway"/>
</dbReference>
<evidence type="ECO:0000259" key="8">
    <source>
        <dbReference type="Pfam" id="PF08392"/>
    </source>
</evidence>
<feature type="domain" description="FAE" evidence="8">
    <location>
        <begin position="41"/>
        <end position="329"/>
    </location>
</feature>
<dbReference type="GO" id="GO:0016020">
    <property type="term" value="C:membrane"/>
    <property type="evidence" value="ECO:0007669"/>
    <property type="project" value="InterPro"/>
</dbReference>
<dbReference type="Pfam" id="PF08392">
    <property type="entry name" value="FAE1_CUT1_RppA"/>
    <property type="match status" value="1"/>
</dbReference>
<dbReference type="Gene3D" id="3.40.47.10">
    <property type="match status" value="1"/>
</dbReference>
<dbReference type="UniPathway" id="UPA00094"/>
<feature type="transmembrane region" description="Helical" evidence="7">
    <location>
        <begin position="145"/>
        <end position="166"/>
    </location>
</feature>
<comment type="similarity">
    <text evidence="2 6">Belongs to the thiolase-like superfamily. Chalcone/stilbene synthases family.</text>
</comment>
<comment type="catalytic activity">
    <reaction evidence="5">
        <text>a very-long-chain acyl-CoA + malonyl-CoA + H(+) = a very-long-chain 3-oxoacyl-CoA + CO2 + CoA</text>
        <dbReference type="Rhea" id="RHEA:32727"/>
        <dbReference type="ChEBI" id="CHEBI:15378"/>
        <dbReference type="ChEBI" id="CHEBI:16526"/>
        <dbReference type="ChEBI" id="CHEBI:57287"/>
        <dbReference type="ChEBI" id="CHEBI:57384"/>
        <dbReference type="ChEBI" id="CHEBI:90725"/>
        <dbReference type="ChEBI" id="CHEBI:90736"/>
        <dbReference type="EC" id="2.3.1.199"/>
    </reaction>
</comment>
<evidence type="ECO:0000256" key="5">
    <source>
        <dbReference type="ARBA" id="ARBA00047375"/>
    </source>
</evidence>
<dbReference type="InterPro" id="IPR013601">
    <property type="entry name" value="FAE1_typ3_polyketide_synth"/>
</dbReference>
<keyword evidence="7" id="KW-1133">Transmembrane helix</keyword>
<dbReference type="InterPro" id="IPR013747">
    <property type="entry name" value="ACP_syn_III_C"/>
</dbReference>
<evidence type="ECO:0000256" key="2">
    <source>
        <dbReference type="ARBA" id="ARBA00005531"/>
    </source>
</evidence>
<evidence type="ECO:0000313" key="10">
    <source>
        <dbReference type="EMBL" id="MPA78173.1"/>
    </source>
</evidence>
<evidence type="ECO:0000256" key="1">
    <source>
        <dbReference type="ARBA" id="ARBA00005194"/>
    </source>
</evidence>
<dbReference type="Pfam" id="PF08541">
    <property type="entry name" value="ACP_syn_III_C"/>
    <property type="match status" value="1"/>
</dbReference>
<name>A0A5B7CFV1_DAVIN</name>
<gene>
    <name evidence="10" type="ORF">Din_047614</name>
</gene>
<comment type="pathway">
    <text evidence="1 6">Lipid metabolism; fatty acid biosynthesis.</text>
</comment>
<dbReference type="AlphaFoldDB" id="A0A5B7CFV1"/>
<feature type="domain" description="Beta-ketoacyl-[acyl-carrier-protein] synthase III C-terminal" evidence="9">
    <location>
        <begin position="348"/>
        <end position="429"/>
    </location>
</feature>
<keyword evidence="7" id="KW-0472">Membrane</keyword>
<organism evidence="10">
    <name type="scientific">Davidia involucrata</name>
    <name type="common">Dove tree</name>
    <dbReference type="NCBI Taxonomy" id="16924"/>
    <lineage>
        <taxon>Eukaryota</taxon>
        <taxon>Viridiplantae</taxon>
        <taxon>Streptophyta</taxon>
        <taxon>Embryophyta</taxon>
        <taxon>Tracheophyta</taxon>
        <taxon>Spermatophyta</taxon>
        <taxon>Magnoliopsida</taxon>
        <taxon>eudicotyledons</taxon>
        <taxon>Gunneridae</taxon>
        <taxon>Pentapetalae</taxon>
        <taxon>asterids</taxon>
        <taxon>Cornales</taxon>
        <taxon>Nyssaceae</taxon>
        <taxon>Davidia</taxon>
    </lineage>
</organism>
<dbReference type="EMBL" id="GHES01047614">
    <property type="protein sequence ID" value="MPA78173.1"/>
    <property type="molecule type" value="Transcribed_RNA"/>
</dbReference>
<proteinExistence type="inferred from homology"/>
<dbReference type="EC" id="2.3.1.-" evidence="6"/>
<keyword evidence="3 6" id="KW-0808">Transferase</keyword>
<dbReference type="InterPro" id="IPR016039">
    <property type="entry name" value="Thiolase-like"/>
</dbReference>
<feature type="transmembrane region" description="Helical" evidence="7">
    <location>
        <begin position="15"/>
        <end position="39"/>
    </location>
</feature>
<dbReference type="InterPro" id="IPR012392">
    <property type="entry name" value="3-ktacl-CoA_syn"/>
</dbReference>
<dbReference type="SUPFAM" id="SSF53901">
    <property type="entry name" value="Thiolase-like"/>
    <property type="match status" value="2"/>
</dbReference>
<reference evidence="10" key="1">
    <citation type="submission" date="2019-08" db="EMBL/GenBank/DDBJ databases">
        <title>Reference gene set and small RNA set construction with multiple tissues from Davidia involucrata Baill.</title>
        <authorList>
            <person name="Yang H."/>
            <person name="Zhou C."/>
            <person name="Li G."/>
            <person name="Wang J."/>
            <person name="Gao P."/>
            <person name="Wang M."/>
            <person name="Wang R."/>
            <person name="Zhao Y."/>
        </authorList>
    </citation>
    <scope>NUCLEOTIDE SEQUENCE</scope>
    <source>
        <tissue evidence="10">Mixed with DoveR01_LX</tissue>
    </source>
</reference>
<evidence type="ECO:0000256" key="7">
    <source>
        <dbReference type="SAM" id="Phobius"/>
    </source>
</evidence>
<sequence>MFVLNLTPNDHLSHYFMNLIITFIAPFFICLTLLSYIFMMKKPLPKVFLLDFACYKPPITQICAKQVAVDKARRSGYFSEEILVFMKKTLERSGLGDSTYLPEAFLRDPPNLYPSMKEAMREAEMVMFGAIDELLAKTNVKCKDIGILVVNCCIFNVIPSMSSMIVNRYKLRDDIKSYNLGGMGCSAGLRAIGLAKQLLQLHHNTYALVMSTENITENCYPGNDRSKFLINCLFRVGGTAILLTNRPSDRDSSKYELMHTVHTHTARSDRSYNCIIREEDEDGLVGVTINKDLLVAAINAIQTNLTRLAPLILPVSEQILYVRNYIIRRFWPGTNIIKPYIPDFKKGFDHFCSHVGGKMVVDELQKHMRFTDTVMEATRMTLYRFGNLSSSTIWYGLAYTEAKGRIKKGDRVWQISFGSGFKCSSVVWRAIRTIDREDMNPWTEEIDQFPVDLSHIKSFPYYFESSEHVQML</sequence>
<dbReference type="GO" id="GO:0009922">
    <property type="term" value="F:fatty acid elongase activity"/>
    <property type="evidence" value="ECO:0007669"/>
    <property type="project" value="UniProtKB-EC"/>
</dbReference>